<dbReference type="Gene3D" id="2.60.120.260">
    <property type="entry name" value="Galactose-binding domain-like"/>
    <property type="match status" value="1"/>
</dbReference>
<keyword evidence="1" id="KW-0378">Hydrolase</keyword>
<name>A0A3M9NA37_9BACT</name>
<organism evidence="1 2">
    <name type="scientific">Hanamia caeni</name>
    <dbReference type="NCBI Taxonomy" id="2294116"/>
    <lineage>
        <taxon>Bacteria</taxon>
        <taxon>Pseudomonadati</taxon>
        <taxon>Bacteroidota</taxon>
        <taxon>Chitinophagia</taxon>
        <taxon>Chitinophagales</taxon>
        <taxon>Chitinophagaceae</taxon>
        <taxon>Hanamia</taxon>
    </lineage>
</organism>
<dbReference type="Proteomes" id="UP000267223">
    <property type="component" value="Unassembled WGS sequence"/>
</dbReference>
<dbReference type="InterPro" id="IPR053161">
    <property type="entry name" value="Ulvan_degrading_GH"/>
</dbReference>
<proteinExistence type="predicted"/>
<sequence>MKKTIILSFTVFFIHYVSAQIKWPAITEQTKPWTRWWWLGSEVNKNDLAAVMQQYHDAGLGGLELTAIYGVQHEEDQYINFLSPKWMEMFDYTLQKAKQLNLGIDLANATGWPFGGPWIGDEDASKDMVYKTYSLSAGETLKDTIQYIQQPLLRTEHPIEKTINDILQPISANKDLQQLSIDQVKFARPLPLQVLMAYSDVGDTVEVTNKVNQNGILNWTAPKGNWKLYALFMGWHGKQVERAAPGGEGNVIDHFSSAALGHYLARFDEAFKGRDLSNLRGFFNDSYEVDDAVGQSNYTPLLFKEFEKRRGYDLRKFLPDLFTNTPTEKSNRIVCDYRMTIDELILNDFTKEWYKWAHSKGKIVRNQSHGSPANTLDLYGVVDIPETEGTEILRIKFAPSAAHIMGKPLASSESATWLKEHFLSSLSDVKEALDVYFIGGVNHIFYHGTAYSPASEPWPGRLFYASVEFTQTNPFWNNFSKLNQYVARTQSFLQSGKSDNDVLLYFPIYDKYSEPSKQLLLHFDGMKPGFDGTPFELAADTMQQKGYAFDYISDRQIENLSVDKGKIATGGVSYQTIVIPGVKFMLASTLQKLVHLAENGATVIFYNGLPTDVPGYAELDQHRKLFHNLIGDMHFQKNKNGVEMAEAGKGKIYLSGDLMQTLQLAGIRRETMADGGLEYARRQNKDGSEFYFIANRSDKFFEGWVNLQTSANGSALYHPMSGDSGVARFRKNTNGSSSVFLQLEPGESIIVQTSKNAIKGTVYPYLEKTGEPVQIKGKWSVTFLSGGPVLPEKLQLDHLQPWTDFKDTSYQVFSGTAAYVTHFKMPASKAAHFLLNLGEVNESAEVYLNSKHVATVIGPVFSCKLNRKDFKENNVLEIKVANSMANRIINLDKNHVFWKKFNNINFAAKLPQDRGKDGLFNAAKWEPVKSGLTGPVTITPIK</sequence>
<gene>
    <name evidence="1" type="ORF">EFY79_15605</name>
</gene>
<keyword evidence="2" id="KW-1185">Reference proteome</keyword>
<dbReference type="OrthoDB" id="9761519at2"/>
<dbReference type="InterPro" id="IPR008979">
    <property type="entry name" value="Galactose-bd-like_sf"/>
</dbReference>
<dbReference type="RefSeq" id="WP_123121657.1">
    <property type="nucleotide sequence ID" value="NZ_RJJR01000013.1"/>
</dbReference>
<reference evidence="1 2" key="1">
    <citation type="submission" date="2018-11" db="EMBL/GenBank/DDBJ databases">
        <title>Draft genome sequence of Ferruginibacter sp. BO-59.</title>
        <authorList>
            <person name="Im W.T."/>
        </authorList>
    </citation>
    <scope>NUCLEOTIDE SEQUENCE [LARGE SCALE GENOMIC DNA]</scope>
    <source>
        <strain evidence="1 2">BO-59</strain>
    </source>
</reference>
<dbReference type="PANTHER" id="PTHR36848:SF2">
    <property type="entry name" value="SECRETED PROTEIN"/>
    <property type="match status" value="1"/>
</dbReference>
<protein>
    <submittedName>
        <fullName evidence="1">Glycoside hydrolase family 2 protein</fullName>
    </submittedName>
</protein>
<evidence type="ECO:0000313" key="2">
    <source>
        <dbReference type="Proteomes" id="UP000267223"/>
    </source>
</evidence>
<accession>A0A3M9NA37</accession>
<dbReference type="PANTHER" id="PTHR36848">
    <property type="entry name" value="DNA-BINDING PROTEIN (PUTATIVE SECRETED PROTEIN)-RELATED"/>
    <property type="match status" value="1"/>
</dbReference>
<dbReference type="GO" id="GO:0016787">
    <property type="term" value="F:hydrolase activity"/>
    <property type="evidence" value="ECO:0007669"/>
    <property type="project" value="UniProtKB-KW"/>
</dbReference>
<comment type="caution">
    <text evidence="1">The sequence shown here is derived from an EMBL/GenBank/DDBJ whole genome shotgun (WGS) entry which is preliminary data.</text>
</comment>
<dbReference type="NCBIfam" id="NF045579">
    <property type="entry name" value="rhamnoside_JR"/>
    <property type="match status" value="1"/>
</dbReference>
<dbReference type="AlphaFoldDB" id="A0A3M9NA37"/>
<dbReference type="Pfam" id="PF17132">
    <property type="entry name" value="Glyco_hydro_106"/>
    <property type="match status" value="2"/>
</dbReference>
<evidence type="ECO:0000313" key="1">
    <source>
        <dbReference type="EMBL" id="RNI34596.1"/>
    </source>
</evidence>
<dbReference type="SUPFAM" id="SSF49785">
    <property type="entry name" value="Galactose-binding domain-like"/>
    <property type="match status" value="1"/>
</dbReference>
<dbReference type="EMBL" id="RJJR01000013">
    <property type="protein sequence ID" value="RNI34596.1"/>
    <property type="molecule type" value="Genomic_DNA"/>
</dbReference>